<dbReference type="AlphaFoldDB" id="A0A8S1NRJ5"/>
<organism evidence="1 2">
    <name type="scientific">Paramecium primaurelia</name>
    <dbReference type="NCBI Taxonomy" id="5886"/>
    <lineage>
        <taxon>Eukaryota</taxon>
        <taxon>Sar</taxon>
        <taxon>Alveolata</taxon>
        <taxon>Ciliophora</taxon>
        <taxon>Intramacronucleata</taxon>
        <taxon>Oligohymenophorea</taxon>
        <taxon>Peniculida</taxon>
        <taxon>Parameciidae</taxon>
        <taxon>Paramecium</taxon>
    </lineage>
</organism>
<reference evidence="1" key="1">
    <citation type="submission" date="2021-01" db="EMBL/GenBank/DDBJ databases">
        <authorList>
            <consortium name="Genoscope - CEA"/>
            <person name="William W."/>
        </authorList>
    </citation>
    <scope>NUCLEOTIDE SEQUENCE</scope>
</reference>
<evidence type="ECO:0000313" key="2">
    <source>
        <dbReference type="Proteomes" id="UP000688137"/>
    </source>
</evidence>
<name>A0A8S1NRJ5_PARPR</name>
<sequence length="112" mass="13503">MGDNNFNNTEEDMSSEESVMQTILNKFNSLLNNKLQIYKWFHKGINQQCNLILIYLDNEFKEMTDNTLMGLKWHQYFIYHPNLIYVHQKCQLSSFPSQLCLFQLLYYPIHQD</sequence>
<keyword evidence="2" id="KW-1185">Reference proteome</keyword>
<dbReference type="Proteomes" id="UP000688137">
    <property type="component" value="Unassembled WGS sequence"/>
</dbReference>
<dbReference type="EMBL" id="CAJJDM010000097">
    <property type="protein sequence ID" value="CAD8094049.1"/>
    <property type="molecule type" value="Genomic_DNA"/>
</dbReference>
<comment type="caution">
    <text evidence="1">The sequence shown here is derived from an EMBL/GenBank/DDBJ whole genome shotgun (WGS) entry which is preliminary data.</text>
</comment>
<evidence type="ECO:0000313" key="1">
    <source>
        <dbReference type="EMBL" id="CAD8094049.1"/>
    </source>
</evidence>
<proteinExistence type="predicted"/>
<protein>
    <submittedName>
        <fullName evidence="1">Uncharacterized protein</fullName>
    </submittedName>
</protein>
<gene>
    <name evidence="1" type="ORF">PPRIM_AZ9-3.1.T0940190</name>
</gene>
<accession>A0A8S1NRJ5</accession>